<reference evidence="3 4" key="1">
    <citation type="submission" date="2018-10" db="EMBL/GenBank/DDBJ databases">
        <title>Robbsia sp. DHC34, isolated from soil.</title>
        <authorList>
            <person name="Gao Z.-H."/>
            <person name="Qiu L.-H."/>
        </authorList>
    </citation>
    <scope>NUCLEOTIDE SEQUENCE [LARGE SCALE GENOMIC DNA]</scope>
    <source>
        <strain evidence="3 4">DHC34</strain>
    </source>
</reference>
<dbReference type="PROSITE" id="PS51318">
    <property type="entry name" value="TAT"/>
    <property type="match status" value="1"/>
</dbReference>
<dbReference type="EMBL" id="RBZU01000006">
    <property type="protein sequence ID" value="RKP53615.1"/>
    <property type="molecule type" value="Genomic_DNA"/>
</dbReference>
<gene>
    <name evidence="3" type="ORF">D7S86_15185</name>
</gene>
<dbReference type="Gene3D" id="3.40.190.10">
    <property type="entry name" value="Periplasmic binding protein-like II"/>
    <property type="match status" value="2"/>
</dbReference>
<sequence>MKKNTSGATPAHDRVNSTSQVSTPRRTLLKGVGGLGAVSALGLGAFQVNSFAVQAKPTKISIEWTEVAACHSPVGFGVAKGIYSKHGLDVDLFYQGASGQTLIQSLATKKAEAGPGLLHDWLKPIEQGFDVKLFAGSHGGCQRLLVKEDSGIKTIKDLKGKTIGTFDAGSPSRVAFSVALAANGIDPNRDVTWKVFPFDLVAEGVERGEADAVAHMDPWAYSYEKKYKLRKIYDTQTGVFQDRVCCVLGVNGDYWAQNQDTIRRVAAANLETHQYTAAHPDEVAKWYFDTLKPGLSVEDLTTVLSSLTYHQNWFGKELEKEVRIGYEQLKTTGVIDAKTNPEEIAQRVTVDIFKT</sequence>
<evidence type="ECO:0000259" key="2">
    <source>
        <dbReference type="Pfam" id="PF09084"/>
    </source>
</evidence>
<dbReference type="PANTHER" id="PTHR30024:SF21">
    <property type="entry name" value="ABC TRANSPORTER SUBSTRATE-BINDING PROTEIN"/>
    <property type="match status" value="1"/>
</dbReference>
<dbReference type="InterPro" id="IPR015168">
    <property type="entry name" value="SsuA/THI5"/>
</dbReference>
<dbReference type="InterPro" id="IPR006311">
    <property type="entry name" value="TAT_signal"/>
</dbReference>
<keyword evidence="4" id="KW-1185">Reference proteome</keyword>
<proteinExistence type="predicted"/>
<dbReference type="Proteomes" id="UP000270342">
    <property type="component" value="Unassembled WGS sequence"/>
</dbReference>
<dbReference type="AlphaFoldDB" id="A0A494Y186"/>
<comment type="caution">
    <text evidence="3">The sequence shown here is derived from an EMBL/GenBank/DDBJ whole genome shotgun (WGS) entry which is preliminary data.</text>
</comment>
<name>A0A494Y186_9BURK</name>
<feature type="region of interest" description="Disordered" evidence="1">
    <location>
        <begin position="1"/>
        <end position="24"/>
    </location>
</feature>
<evidence type="ECO:0000313" key="3">
    <source>
        <dbReference type="EMBL" id="RKP53615.1"/>
    </source>
</evidence>
<accession>A0A494Y186</accession>
<dbReference type="PANTHER" id="PTHR30024">
    <property type="entry name" value="ALIPHATIC SULFONATES-BINDING PROTEIN-RELATED"/>
    <property type="match status" value="1"/>
</dbReference>
<dbReference type="SUPFAM" id="SSF53850">
    <property type="entry name" value="Periplasmic binding protein-like II"/>
    <property type="match status" value="1"/>
</dbReference>
<feature type="domain" description="SsuA/THI5-like" evidence="2">
    <location>
        <begin position="71"/>
        <end position="282"/>
    </location>
</feature>
<dbReference type="RefSeq" id="WP_121087690.1">
    <property type="nucleotide sequence ID" value="NZ_RBZU01000006.1"/>
</dbReference>
<evidence type="ECO:0000256" key="1">
    <source>
        <dbReference type="SAM" id="MobiDB-lite"/>
    </source>
</evidence>
<protein>
    <submittedName>
        <fullName evidence="3">ABC transporter substrate-binding protein</fullName>
    </submittedName>
</protein>
<dbReference type="OrthoDB" id="6545503at2"/>
<evidence type="ECO:0000313" key="4">
    <source>
        <dbReference type="Proteomes" id="UP000270342"/>
    </source>
</evidence>
<organism evidence="3 4">
    <name type="scientific">Pararobbsia silviterrae</name>
    <dbReference type="NCBI Taxonomy" id="1792498"/>
    <lineage>
        <taxon>Bacteria</taxon>
        <taxon>Pseudomonadati</taxon>
        <taxon>Pseudomonadota</taxon>
        <taxon>Betaproteobacteria</taxon>
        <taxon>Burkholderiales</taxon>
        <taxon>Burkholderiaceae</taxon>
        <taxon>Pararobbsia</taxon>
    </lineage>
</organism>
<dbReference type="Pfam" id="PF09084">
    <property type="entry name" value="NMT1"/>
    <property type="match status" value="1"/>
</dbReference>